<dbReference type="Pfam" id="PF09296">
    <property type="entry name" value="NUDIX-like"/>
    <property type="match status" value="1"/>
</dbReference>
<dbReference type="CDD" id="cd03429">
    <property type="entry name" value="NUDIX_NADH_pyrophosphatase_Nudt13"/>
    <property type="match status" value="1"/>
</dbReference>
<dbReference type="PROSITE" id="PS51462">
    <property type="entry name" value="NUDIX"/>
    <property type="match status" value="1"/>
</dbReference>
<accession>A0A6S6U912</accession>
<sequence length="316" mass="35705">MTINLQYTGMHLDRNDILRRSPEALEAFWNHEQCRILPVLENRNLFTLDPTIEGQVEANISTRTTLLPFLEKSEHRTFLGVHNEVPHFSVEIHSEFQEDLSAHVTGKFIDLRGVGSQLERNTAALLAYARALTFWQRHNRFCSLCGHALKSTHGGHVLECSNTDCGHPIYPRTDPAVIMLVERINESGVRECLLGRHPNWAHKAISTLAGFVEPGESLEEAVRREVSEEAGIDIGKISYIASQPWPFPASIMLGFIAEATSSEITLDTHELAEAAWFSEDELRAFGEWGDEGDHYKLPRKDSIARFLIDHWLNSAD</sequence>
<comment type="similarity">
    <text evidence="3">Belongs to the Nudix hydrolase family. NudC subfamily.</text>
</comment>
<gene>
    <name evidence="11" type="ORF">HELGO_WM41606</name>
</gene>
<keyword evidence="7" id="KW-0460">Magnesium</keyword>
<evidence type="ECO:0000259" key="10">
    <source>
        <dbReference type="PROSITE" id="PS51462"/>
    </source>
</evidence>
<evidence type="ECO:0000256" key="5">
    <source>
        <dbReference type="ARBA" id="ARBA00022723"/>
    </source>
</evidence>
<evidence type="ECO:0000256" key="4">
    <source>
        <dbReference type="ARBA" id="ARBA00012381"/>
    </source>
</evidence>
<dbReference type="GO" id="GO:0046872">
    <property type="term" value="F:metal ion binding"/>
    <property type="evidence" value="ECO:0007669"/>
    <property type="project" value="UniProtKB-KW"/>
</dbReference>
<dbReference type="InterPro" id="IPR050241">
    <property type="entry name" value="NAD-cap_RNA_hydrolase_NudC"/>
</dbReference>
<comment type="cofactor">
    <cofactor evidence="1">
        <name>Mg(2+)</name>
        <dbReference type="ChEBI" id="CHEBI:18420"/>
    </cofactor>
</comment>
<dbReference type="InterPro" id="IPR020084">
    <property type="entry name" value="NUDIX_hydrolase_CS"/>
</dbReference>
<protein>
    <recommendedName>
        <fullName evidence="4">NAD(+) diphosphatase</fullName>
        <ecNumber evidence="4">3.6.1.22</ecNumber>
    </recommendedName>
</protein>
<proteinExistence type="inferred from homology"/>
<evidence type="ECO:0000256" key="7">
    <source>
        <dbReference type="ARBA" id="ARBA00022842"/>
    </source>
</evidence>
<keyword evidence="5" id="KW-0479">Metal-binding</keyword>
<dbReference type="PROSITE" id="PS00893">
    <property type="entry name" value="NUDIX_BOX"/>
    <property type="match status" value="1"/>
</dbReference>
<dbReference type="EC" id="3.6.1.22" evidence="4"/>
<evidence type="ECO:0000256" key="3">
    <source>
        <dbReference type="ARBA" id="ARBA00009595"/>
    </source>
</evidence>
<dbReference type="SUPFAM" id="SSF55811">
    <property type="entry name" value="Nudix"/>
    <property type="match status" value="1"/>
</dbReference>
<reference evidence="11" key="1">
    <citation type="submission" date="2020-01" db="EMBL/GenBank/DDBJ databases">
        <authorList>
            <person name="Meier V. D."/>
            <person name="Meier V D."/>
        </authorList>
    </citation>
    <scope>NUCLEOTIDE SEQUENCE</scope>
    <source>
        <strain evidence="11">HLG_WM_MAG_09</strain>
    </source>
</reference>
<dbReference type="Pfam" id="PF09297">
    <property type="entry name" value="Zn_ribbon_NUD"/>
    <property type="match status" value="1"/>
</dbReference>
<dbReference type="GO" id="GO:0019677">
    <property type="term" value="P:NAD+ catabolic process"/>
    <property type="evidence" value="ECO:0007669"/>
    <property type="project" value="TreeGrafter"/>
</dbReference>
<dbReference type="Gene3D" id="3.90.79.20">
    <property type="match status" value="1"/>
</dbReference>
<dbReference type="InterPro" id="IPR015376">
    <property type="entry name" value="Znr_NADH_PPase"/>
</dbReference>
<evidence type="ECO:0000256" key="1">
    <source>
        <dbReference type="ARBA" id="ARBA00001946"/>
    </source>
</evidence>
<dbReference type="PANTHER" id="PTHR42904:SF6">
    <property type="entry name" value="NAD-CAPPED RNA HYDROLASE NUDT12"/>
    <property type="match status" value="1"/>
</dbReference>
<dbReference type="AlphaFoldDB" id="A0A6S6U912"/>
<keyword evidence="8" id="KW-0520">NAD</keyword>
<evidence type="ECO:0000313" key="11">
    <source>
        <dbReference type="EMBL" id="CAA6823159.1"/>
    </source>
</evidence>
<keyword evidence="6 11" id="KW-0378">Hydrolase</keyword>
<dbReference type="Gene3D" id="3.90.79.10">
    <property type="entry name" value="Nucleoside Triphosphate Pyrophosphohydrolase"/>
    <property type="match status" value="1"/>
</dbReference>
<feature type="domain" description="Nudix hydrolase" evidence="10">
    <location>
        <begin position="171"/>
        <end position="300"/>
    </location>
</feature>
<dbReference type="InterPro" id="IPR049734">
    <property type="entry name" value="NudC-like_C"/>
</dbReference>
<comment type="cofactor">
    <cofactor evidence="2">
        <name>Zn(2+)</name>
        <dbReference type="ChEBI" id="CHEBI:29105"/>
    </cofactor>
</comment>
<dbReference type="GO" id="GO:0006742">
    <property type="term" value="P:NADP+ catabolic process"/>
    <property type="evidence" value="ECO:0007669"/>
    <property type="project" value="TreeGrafter"/>
</dbReference>
<organism evidence="11">
    <name type="scientific">uncultured Thiotrichaceae bacterium</name>
    <dbReference type="NCBI Taxonomy" id="298394"/>
    <lineage>
        <taxon>Bacteria</taxon>
        <taxon>Pseudomonadati</taxon>
        <taxon>Pseudomonadota</taxon>
        <taxon>Gammaproteobacteria</taxon>
        <taxon>Thiotrichales</taxon>
        <taxon>Thiotrichaceae</taxon>
        <taxon>environmental samples</taxon>
    </lineage>
</organism>
<evidence type="ECO:0000256" key="6">
    <source>
        <dbReference type="ARBA" id="ARBA00022801"/>
    </source>
</evidence>
<name>A0A6S6U912_9GAMM</name>
<dbReference type="Pfam" id="PF00293">
    <property type="entry name" value="NUDIX"/>
    <property type="match status" value="1"/>
</dbReference>
<evidence type="ECO:0000256" key="8">
    <source>
        <dbReference type="ARBA" id="ARBA00023027"/>
    </source>
</evidence>
<dbReference type="InterPro" id="IPR015797">
    <property type="entry name" value="NUDIX_hydrolase-like_dom_sf"/>
</dbReference>
<comment type="catalytic activity">
    <reaction evidence="9">
        <text>a 5'-end NAD(+)-phospho-ribonucleoside in mRNA + H2O = a 5'-end phospho-adenosine-phospho-ribonucleoside in mRNA + beta-nicotinamide D-ribonucleotide + 2 H(+)</text>
        <dbReference type="Rhea" id="RHEA:60876"/>
        <dbReference type="Rhea" id="RHEA-COMP:15698"/>
        <dbReference type="Rhea" id="RHEA-COMP:15719"/>
        <dbReference type="ChEBI" id="CHEBI:14649"/>
        <dbReference type="ChEBI" id="CHEBI:15377"/>
        <dbReference type="ChEBI" id="CHEBI:15378"/>
        <dbReference type="ChEBI" id="CHEBI:144029"/>
        <dbReference type="ChEBI" id="CHEBI:144051"/>
    </reaction>
    <physiologicalReaction direction="left-to-right" evidence="9">
        <dbReference type="Rhea" id="RHEA:60877"/>
    </physiologicalReaction>
</comment>
<dbReference type="EMBL" id="CACVAT010000373">
    <property type="protein sequence ID" value="CAA6823159.1"/>
    <property type="molecule type" value="Genomic_DNA"/>
</dbReference>
<evidence type="ECO:0000256" key="2">
    <source>
        <dbReference type="ARBA" id="ARBA00001947"/>
    </source>
</evidence>
<dbReference type="InterPro" id="IPR015375">
    <property type="entry name" value="NADH_PPase-like_N"/>
</dbReference>
<dbReference type="PANTHER" id="PTHR42904">
    <property type="entry name" value="NUDIX HYDROLASE, NUDC SUBFAMILY"/>
    <property type="match status" value="1"/>
</dbReference>
<evidence type="ECO:0000256" key="9">
    <source>
        <dbReference type="ARBA" id="ARBA00023679"/>
    </source>
</evidence>
<dbReference type="GO" id="GO:0035529">
    <property type="term" value="F:NADH pyrophosphatase activity"/>
    <property type="evidence" value="ECO:0007669"/>
    <property type="project" value="TreeGrafter"/>
</dbReference>
<dbReference type="NCBIfam" id="NF001299">
    <property type="entry name" value="PRK00241.1"/>
    <property type="match status" value="1"/>
</dbReference>
<dbReference type="InterPro" id="IPR000086">
    <property type="entry name" value="NUDIX_hydrolase_dom"/>
</dbReference>
<dbReference type="GO" id="GO:0005829">
    <property type="term" value="C:cytosol"/>
    <property type="evidence" value="ECO:0007669"/>
    <property type="project" value="TreeGrafter"/>
</dbReference>